<protein>
    <submittedName>
        <fullName evidence="1">Uncharacterized protein</fullName>
    </submittedName>
</protein>
<keyword evidence="2" id="KW-1185">Reference proteome</keyword>
<gene>
    <name evidence="1" type="ORF">AUCHE_08_00880</name>
</gene>
<sequence>MCCSKSFLTSAYGVSCRVRAARCPADRSRLHPKPYGYGDPAGAGGFPVIVYAGPEADRARRRMLGAPDTCNGWLCSLVVLAEYRTSFVRAAHARVVGSEVRPLTRG</sequence>
<proteinExistence type="predicted"/>
<accession>K6UM66</accession>
<evidence type="ECO:0000313" key="2">
    <source>
        <dbReference type="Proteomes" id="UP000008495"/>
    </source>
</evidence>
<dbReference type="Proteomes" id="UP000008495">
    <property type="component" value="Unassembled WGS sequence"/>
</dbReference>
<name>K6UM66_9MICO</name>
<reference evidence="1 2" key="1">
    <citation type="submission" date="2012-08" db="EMBL/GenBank/DDBJ databases">
        <title>Whole genome shotgun sequence of Austwickia chelonae NBRC 105200.</title>
        <authorList>
            <person name="Yoshida I."/>
            <person name="Hosoyama A."/>
            <person name="Tsuchikane K."/>
            <person name="Katsumata H."/>
            <person name="Ando Y."/>
            <person name="Ohji S."/>
            <person name="Hamada M."/>
            <person name="Tamura T."/>
            <person name="Yamazoe A."/>
            <person name="Yamazaki S."/>
            <person name="Fujita N."/>
        </authorList>
    </citation>
    <scope>NUCLEOTIDE SEQUENCE [LARGE SCALE GENOMIC DNA]</scope>
    <source>
        <strain evidence="1 2">NBRC 105200</strain>
    </source>
</reference>
<evidence type="ECO:0000313" key="1">
    <source>
        <dbReference type="EMBL" id="GAB77846.1"/>
    </source>
</evidence>
<dbReference type="AlphaFoldDB" id="K6UM66"/>
<dbReference type="EMBL" id="BAGZ01000008">
    <property type="protein sequence ID" value="GAB77846.1"/>
    <property type="molecule type" value="Genomic_DNA"/>
</dbReference>
<comment type="caution">
    <text evidence="1">The sequence shown here is derived from an EMBL/GenBank/DDBJ whole genome shotgun (WGS) entry which is preliminary data.</text>
</comment>
<organism evidence="1 2">
    <name type="scientific">Austwickia chelonae NBRC 105200</name>
    <dbReference type="NCBI Taxonomy" id="1184607"/>
    <lineage>
        <taxon>Bacteria</taxon>
        <taxon>Bacillati</taxon>
        <taxon>Actinomycetota</taxon>
        <taxon>Actinomycetes</taxon>
        <taxon>Micrococcales</taxon>
        <taxon>Dermatophilaceae</taxon>
        <taxon>Austwickia</taxon>
    </lineage>
</organism>